<dbReference type="GO" id="GO:0005524">
    <property type="term" value="F:ATP binding"/>
    <property type="evidence" value="ECO:0007669"/>
    <property type="project" value="UniProtKB-KW"/>
</dbReference>
<dbReference type="InterPro" id="IPR017261">
    <property type="entry name" value="DNA_mismatch_repair_MutS/MSH"/>
</dbReference>
<evidence type="ECO:0000256" key="2">
    <source>
        <dbReference type="ARBA" id="ARBA00022741"/>
    </source>
</evidence>
<dbReference type="PIRSF" id="PIRSF037677">
    <property type="entry name" value="DNA_mis_repair_Msh6"/>
    <property type="match status" value="1"/>
</dbReference>
<reference evidence="10" key="1">
    <citation type="submission" date="2023-11" db="EMBL/GenBank/DDBJ databases">
        <authorList>
            <person name="Alioto T."/>
            <person name="Alioto T."/>
            <person name="Gomez Garrido J."/>
        </authorList>
    </citation>
    <scope>NUCLEOTIDE SEQUENCE</scope>
</reference>
<gene>
    <name evidence="10" type="ORF">LECACI_7A008799</name>
</gene>
<dbReference type="InterPro" id="IPR036187">
    <property type="entry name" value="DNA_mismatch_repair_MutS_sf"/>
</dbReference>
<organism evidence="10 11">
    <name type="scientific">Lecanosticta acicola</name>
    <dbReference type="NCBI Taxonomy" id="111012"/>
    <lineage>
        <taxon>Eukaryota</taxon>
        <taxon>Fungi</taxon>
        <taxon>Dikarya</taxon>
        <taxon>Ascomycota</taxon>
        <taxon>Pezizomycotina</taxon>
        <taxon>Dothideomycetes</taxon>
        <taxon>Dothideomycetidae</taxon>
        <taxon>Mycosphaerellales</taxon>
        <taxon>Mycosphaerellaceae</taxon>
        <taxon>Lecanosticta</taxon>
    </lineage>
</organism>
<dbReference type="GO" id="GO:0043504">
    <property type="term" value="P:mitochondrial DNA repair"/>
    <property type="evidence" value="ECO:0007669"/>
    <property type="project" value="TreeGrafter"/>
</dbReference>
<keyword evidence="3" id="KW-0227">DNA damage</keyword>
<proteinExistence type="inferred from homology"/>
<dbReference type="GO" id="GO:0005634">
    <property type="term" value="C:nucleus"/>
    <property type="evidence" value="ECO:0007669"/>
    <property type="project" value="TreeGrafter"/>
</dbReference>
<dbReference type="InterPro" id="IPR027417">
    <property type="entry name" value="P-loop_NTPase"/>
</dbReference>
<dbReference type="SUPFAM" id="SSF53150">
    <property type="entry name" value="DNA repair protein MutS, domain II"/>
    <property type="match status" value="1"/>
</dbReference>
<dbReference type="Proteomes" id="UP001296104">
    <property type="component" value="Unassembled WGS sequence"/>
</dbReference>
<keyword evidence="7" id="KW-0175">Coiled coil</keyword>
<keyword evidence="4" id="KW-0067">ATP-binding</keyword>
<name>A0AAI8Z777_9PEZI</name>
<evidence type="ECO:0000256" key="1">
    <source>
        <dbReference type="ARBA" id="ARBA00006271"/>
    </source>
</evidence>
<dbReference type="InterPro" id="IPR036678">
    <property type="entry name" value="MutS_con_dom_sf"/>
</dbReference>
<dbReference type="SMART" id="SM00534">
    <property type="entry name" value="MUTSac"/>
    <property type="match status" value="1"/>
</dbReference>
<feature type="compositionally biased region" description="Acidic residues" evidence="8">
    <location>
        <begin position="545"/>
        <end position="554"/>
    </location>
</feature>
<dbReference type="Gene3D" id="3.40.50.300">
    <property type="entry name" value="P-loop containing nucleotide triphosphate hydrolases"/>
    <property type="match status" value="1"/>
</dbReference>
<dbReference type="InterPro" id="IPR007695">
    <property type="entry name" value="DNA_mismatch_repair_MutS-lik_N"/>
</dbReference>
<dbReference type="SMART" id="SM00533">
    <property type="entry name" value="MUTSd"/>
    <property type="match status" value="1"/>
</dbReference>
<dbReference type="Gene3D" id="3.30.420.110">
    <property type="entry name" value="MutS, connector domain"/>
    <property type="match status" value="1"/>
</dbReference>
<comment type="caution">
    <text evidence="10">The sequence shown here is derived from an EMBL/GenBank/DDBJ whole genome shotgun (WGS) entry which is preliminary data.</text>
</comment>
<dbReference type="SUPFAM" id="SSF48334">
    <property type="entry name" value="DNA repair protein MutS, domain III"/>
    <property type="match status" value="1"/>
</dbReference>
<dbReference type="GO" id="GO:0140664">
    <property type="term" value="F:ATP-dependent DNA damage sensor activity"/>
    <property type="evidence" value="ECO:0007669"/>
    <property type="project" value="InterPro"/>
</dbReference>
<evidence type="ECO:0000313" key="11">
    <source>
        <dbReference type="Proteomes" id="UP001296104"/>
    </source>
</evidence>
<dbReference type="Pfam" id="PF00488">
    <property type="entry name" value="MutS_V"/>
    <property type="match status" value="1"/>
</dbReference>
<dbReference type="InterPro" id="IPR000432">
    <property type="entry name" value="DNA_mismatch_repair_MutS_C"/>
</dbReference>
<keyword evidence="6" id="KW-0234">DNA repair</keyword>
<evidence type="ECO:0000256" key="5">
    <source>
        <dbReference type="ARBA" id="ARBA00023125"/>
    </source>
</evidence>
<comment type="similarity">
    <text evidence="1">Belongs to the DNA mismatch repair MutS family.</text>
</comment>
<dbReference type="InterPro" id="IPR016151">
    <property type="entry name" value="DNA_mismatch_repair_MutS_N"/>
</dbReference>
<dbReference type="AlphaFoldDB" id="A0AAI8Z777"/>
<dbReference type="GO" id="GO:0005739">
    <property type="term" value="C:mitochondrion"/>
    <property type="evidence" value="ECO:0007669"/>
    <property type="project" value="TreeGrafter"/>
</dbReference>
<keyword evidence="2" id="KW-0547">Nucleotide-binding</keyword>
<dbReference type="PANTHER" id="PTHR11361:SF34">
    <property type="entry name" value="DNA MISMATCH REPAIR PROTEIN MSH1, MITOCHONDRIAL"/>
    <property type="match status" value="1"/>
</dbReference>
<dbReference type="Pfam" id="PF01624">
    <property type="entry name" value="MutS_I"/>
    <property type="match status" value="1"/>
</dbReference>
<dbReference type="GO" id="GO:0006298">
    <property type="term" value="P:mismatch repair"/>
    <property type="evidence" value="ECO:0007669"/>
    <property type="project" value="InterPro"/>
</dbReference>
<dbReference type="PROSITE" id="PS00486">
    <property type="entry name" value="DNA_MISMATCH_REPAIR_2"/>
    <property type="match status" value="1"/>
</dbReference>
<dbReference type="Gene3D" id="3.40.1170.10">
    <property type="entry name" value="DNA repair protein MutS, domain I"/>
    <property type="match status" value="1"/>
</dbReference>
<dbReference type="EMBL" id="CAVMBE010000090">
    <property type="protein sequence ID" value="CAK4033641.1"/>
    <property type="molecule type" value="Genomic_DNA"/>
</dbReference>
<feature type="coiled-coil region" evidence="7">
    <location>
        <begin position="598"/>
        <end position="625"/>
    </location>
</feature>
<accession>A0AAI8Z777</accession>
<evidence type="ECO:0000256" key="3">
    <source>
        <dbReference type="ARBA" id="ARBA00022763"/>
    </source>
</evidence>
<dbReference type="Pfam" id="PF05188">
    <property type="entry name" value="MutS_II"/>
    <property type="match status" value="1"/>
</dbReference>
<evidence type="ECO:0000256" key="6">
    <source>
        <dbReference type="ARBA" id="ARBA00023204"/>
    </source>
</evidence>
<feature type="region of interest" description="Disordered" evidence="8">
    <location>
        <begin position="545"/>
        <end position="593"/>
    </location>
</feature>
<dbReference type="SUPFAM" id="SSF55271">
    <property type="entry name" value="DNA repair protein MutS, domain I"/>
    <property type="match status" value="1"/>
</dbReference>
<protein>
    <submittedName>
        <fullName evidence="10">Related to mismatch repair ATPase ( family)</fullName>
    </submittedName>
</protein>
<dbReference type="GO" id="GO:0030983">
    <property type="term" value="F:mismatched DNA binding"/>
    <property type="evidence" value="ECO:0007669"/>
    <property type="project" value="InterPro"/>
</dbReference>
<dbReference type="PANTHER" id="PTHR11361">
    <property type="entry name" value="DNA MISMATCH REPAIR PROTEIN MUTS FAMILY MEMBER"/>
    <property type="match status" value="1"/>
</dbReference>
<dbReference type="FunFam" id="3.40.50.300:FF:001238">
    <property type="entry name" value="DNA mismatch repair protein"/>
    <property type="match status" value="1"/>
</dbReference>
<dbReference type="InterPro" id="IPR045076">
    <property type="entry name" value="MutS"/>
</dbReference>
<sequence length="997" mass="111033">MSLRLASRAARCELHRAWPPRRQLIYQQCNGSAQSFQPFCQRRGAKTKSTLKLSKLPQGALPPLPQEDVVPPPEKTYPTVLQQHLNNTRKFKDCIVLTRVGDFYEMYFEQVDQYAPLVNLKRAKRSTVLGDVPMAGFQHTQLERYLKMFVQDLGKQVAISEQVRLPEGERGGKSGGMLWDRKVTRVVTAGTLIDESFMDPFENNFLLAIHFAGALPAVPAVGDDRAAYERYRRSAKVGLSWGDLSSGDFFTQSSDLATLPSLVARIGPREVVLDSTLASADQTQLQRLISDAAPSLHFHEQQHAADSVAEWASMLERPVSSEEQDEFTAVEVSAGNLILDYIREKMQGTTVQLQPPVRRSDDESMAIDKQSLRNLEIRSTLRDGTFQGSLLHAIRQTVTKSGARLLSQRLVSPSMSLSIINNRLDLAQEMLRHDVLREEVLGMLRRTFDTYRLLQKFSIGKGDADDLLGLARTIDVMRQVSSILHEHIIANQDNDPGEAESDFDLTFLWDILGRFDLETPAKVARNIQVAIDEEGLNQQHMVEEANESEAEQMTEEVVNADAAGERGPKLSRRTSRAQVSQSSDKPGDPKSDDIWIMCRNASQTLERAHRDLEKLLDAKFELARRLRSELQADSLTLKWSAQLGHFCHVKGKDAQSTLSSLSGARTIGSTKSTRSFYLSDWTHLGVRIDDAKLRIRTEEERVFGKLRGEVLENLMKLRRNAAVLDELDVACSSAVVAKQRNLVRPILNNSSSHRLLGGRHPTVDAGLNDQGRNFVSNNCTVGDEGKIYLITGPNMAGKSTYLRQNALITILAQTGCFVPADYAEIGLVDKIFSRVGSADNLYQDQSTFMVEMLETADILKEATPRSFVIMDEVGRGTTPEDGIAVGYACLHHLQNVNQCRALFATHFHALADMTQDFEDLVCYCTDVLEEQDGSWSYVHKLRRGVNRDSHALKVAQLAGLPESAIAVAADVLADIQGGRALRQPNSTVYDRGMEASG</sequence>
<keyword evidence="5" id="KW-0238">DNA-binding</keyword>
<keyword evidence="11" id="KW-1185">Reference proteome</keyword>
<dbReference type="SUPFAM" id="SSF52540">
    <property type="entry name" value="P-loop containing nucleoside triphosphate hydrolases"/>
    <property type="match status" value="1"/>
</dbReference>
<dbReference type="Pfam" id="PF05192">
    <property type="entry name" value="MutS_III"/>
    <property type="match status" value="1"/>
</dbReference>
<dbReference type="Gene3D" id="1.10.1420.10">
    <property type="match status" value="1"/>
</dbReference>
<feature type="domain" description="DNA mismatch repair proteins mutS family" evidence="9">
    <location>
        <begin position="866"/>
        <end position="882"/>
    </location>
</feature>
<evidence type="ECO:0000256" key="8">
    <source>
        <dbReference type="SAM" id="MobiDB-lite"/>
    </source>
</evidence>
<dbReference type="InterPro" id="IPR007696">
    <property type="entry name" value="DNA_mismatch_repair_MutS_core"/>
</dbReference>
<evidence type="ECO:0000313" key="10">
    <source>
        <dbReference type="EMBL" id="CAK4033641.1"/>
    </source>
</evidence>
<evidence type="ECO:0000259" key="9">
    <source>
        <dbReference type="PROSITE" id="PS00486"/>
    </source>
</evidence>
<evidence type="ECO:0000256" key="4">
    <source>
        <dbReference type="ARBA" id="ARBA00022840"/>
    </source>
</evidence>
<dbReference type="InterPro" id="IPR007860">
    <property type="entry name" value="DNA_mmatch_repair_MutS_con_dom"/>
</dbReference>
<evidence type="ECO:0000256" key="7">
    <source>
        <dbReference type="SAM" id="Coils"/>
    </source>
</evidence>